<comment type="similarity">
    <text evidence="1">Belongs to the DprA/Smf family.</text>
</comment>
<dbReference type="InterPro" id="IPR041614">
    <property type="entry name" value="DprA_WH"/>
</dbReference>
<reference evidence="4 5" key="1">
    <citation type="submission" date="2020-07" db="EMBL/GenBank/DDBJ databases">
        <title>Endozoicomonas sp. nov., isolated from sediment.</title>
        <authorList>
            <person name="Gu T."/>
        </authorList>
    </citation>
    <scope>NUCLEOTIDE SEQUENCE [LARGE SCALE GENOMIC DNA]</scope>
    <source>
        <strain evidence="4 5">SM1973</strain>
    </source>
</reference>
<dbReference type="InterPro" id="IPR036388">
    <property type="entry name" value="WH-like_DNA-bd_sf"/>
</dbReference>
<dbReference type="Gene3D" id="1.10.10.10">
    <property type="entry name" value="Winged helix-like DNA-binding domain superfamily/Winged helix DNA-binding domain"/>
    <property type="match status" value="1"/>
</dbReference>
<dbReference type="PANTHER" id="PTHR43022:SF1">
    <property type="entry name" value="PROTEIN SMF"/>
    <property type="match status" value="1"/>
</dbReference>
<dbReference type="Gene3D" id="3.40.50.450">
    <property type="match status" value="1"/>
</dbReference>
<dbReference type="AlphaFoldDB" id="A0A853HZX5"/>
<evidence type="ECO:0000256" key="1">
    <source>
        <dbReference type="ARBA" id="ARBA00006525"/>
    </source>
</evidence>
<dbReference type="Proteomes" id="UP000569732">
    <property type="component" value="Unassembled WGS sequence"/>
</dbReference>
<name>A0A853HZX5_9GAMM</name>
<dbReference type="Pfam" id="PF17782">
    <property type="entry name" value="WHD_DprA"/>
    <property type="match status" value="1"/>
</dbReference>
<dbReference type="GO" id="GO:0009294">
    <property type="term" value="P:DNA-mediated transformation"/>
    <property type="evidence" value="ECO:0007669"/>
    <property type="project" value="InterPro"/>
</dbReference>
<dbReference type="PANTHER" id="PTHR43022">
    <property type="entry name" value="PROTEIN SMF"/>
    <property type="match status" value="1"/>
</dbReference>
<evidence type="ECO:0000259" key="3">
    <source>
        <dbReference type="Pfam" id="PF17782"/>
    </source>
</evidence>
<proteinExistence type="inferred from homology"/>
<feature type="domain" description="DprA winged helix" evidence="3">
    <location>
        <begin position="334"/>
        <end position="385"/>
    </location>
</feature>
<dbReference type="InterPro" id="IPR057666">
    <property type="entry name" value="DrpA_SLOG"/>
</dbReference>
<sequence>MSKQVTWQKLSDWVLLHSVSGVGANRFSQLIARFGSPSLALQQSASKLSDYLPPKSIEIIREIQQGSGKEYDQLQSLLVKTAQWLEHPNHHIISCIDEGYPSAFSHLTDPPPLLFAVGNPDLLEMPQLSIVGSRHPSKSGEENSYHFANTMAKGGFTITSGLADGIDAAAHKGALDAEGYTIAVVGTGLDLVYPAKNKALAERISQSGLLISEFPLGTKPQASNFPRRNRLISCLGLGVLVVEAALQSGSLITARLAAEQGREVFAIPGSIHNPLSKGCHQLIRQGAKLVDSVEHIWEELKHSLNTYSVVRGACQAVEAQEPEEQPVIQPLVLEDPNQQQVLDAIGDETTSMDMIMARTGLAANDVNNLVLELEMQGFIASVPGGVVRNPTQQF</sequence>
<dbReference type="RefSeq" id="WP_180568762.1">
    <property type="nucleotide sequence ID" value="NZ_JACCKB010000017.1"/>
</dbReference>
<evidence type="ECO:0000313" key="4">
    <source>
        <dbReference type="EMBL" id="NYZ66733.1"/>
    </source>
</evidence>
<feature type="domain" description="Smf/DprA SLOG" evidence="2">
    <location>
        <begin position="92"/>
        <end position="300"/>
    </location>
</feature>
<organism evidence="4 5">
    <name type="scientific">Spartinivicinus marinus</name>
    <dbReference type="NCBI Taxonomy" id="2994442"/>
    <lineage>
        <taxon>Bacteria</taxon>
        <taxon>Pseudomonadati</taxon>
        <taxon>Pseudomonadota</taxon>
        <taxon>Gammaproteobacteria</taxon>
        <taxon>Oceanospirillales</taxon>
        <taxon>Zooshikellaceae</taxon>
        <taxon>Spartinivicinus</taxon>
    </lineage>
</organism>
<protein>
    <submittedName>
        <fullName evidence="4">DNA-protecting protein DprA</fullName>
    </submittedName>
</protein>
<accession>A0A853HZX5</accession>
<dbReference type="NCBIfam" id="TIGR00732">
    <property type="entry name" value="dprA"/>
    <property type="match status" value="1"/>
</dbReference>
<evidence type="ECO:0000313" key="5">
    <source>
        <dbReference type="Proteomes" id="UP000569732"/>
    </source>
</evidence>
<evidence type="ECO:0000259" key="2">
    <source>
        <dbReference type="Pfam" id="PF02481"/>
    </source>
</evidence>
<dbReference type="Pfam" id="PF02481">
    <property type="entry name" value="DNA_processg_A"/>
    <property type="match status" value="1"/>
</dbReference>
<keyword evidence="5" id="KW-1185">Reference proteome</keyword>
<comment type="caution">
    <text evidence="4">The sequence shown here is derived from an EMBL/GenBank/DDBJ whole genome shotgun (WGS) entry which is preliminary data.</text>
</comment>
<dbReference type="SUPFAM" id="SSF102405">
    <property type="entry name" value="MCP/YpsA-like"/>
    <property type="match status" value="1"/>
</dbReference>
<dbReference type="EMBL" id="JACCKB010000017">
    <property type="protein sequence ID" value="NYZ66733.1"/>
    <property type="molecule type" value="Genomic_DNA"/>
</dbReference>
<gene>
    <name evidence="4" type="primary">dprA</name>
    <name evidence="4" type="ORF">H0A36_12000</name>
</gene>
<dbReference type="InterPro" id="IPR003488">
    <property type="entry name" value="DprA"/>
</dbReference>